<reference evidence="7" key="1">
    <citation type="submission" date="2021-06" db="EMBL/GenBank/DDBJ databases">
        <authorList>
            <person name="Kallberg Y."/>
            <person name="Tangrot J."/>
            <person name="Rosling A."/>
        </authorList>
    </citation>
    <scope>NUCLEOTIDE SEQUENCE</scope>
    <source>
        <strain evidence="7">MT106</strain>
    </source>
</reference>
<feature type="domain" description="NAA35-like TPR repeats" evidence="6">
    <location>
        <begin position="378"/>
        <end position="828"/>
    </location>
</feature>
<comment type="similarity">
    <text evidence="2">Belongs to the MAK10 family.</text>
</comment>
<dbReference type="InterPro" id="IPR057982">
    <property type="entry name" value="TPR_NAA35"/>
</dbReference>
<dbReference type="Proteomes" id="UP000789831">
    <property type="component" value="Unassembled WGS sequence"/>
</dbReference>
<comment type="subcellular location">
    <subcellularLocation>
        <location evidence="1">Cytoplasm</location>
    </subcellularLocation>
</comment>
<protein>
    <submittedName>
        <fullName evidence="7">13125_t:CDS:1</fullName>
    </submittedName>
</protein>
<evidence type="ECO:0000259" key="6">
    <source>
        <dbReference type="Pfam" id="PF25789"/>
    </source>
</evidence>
<gene>
    <name evidence="7" type="ORF">AGERDE_LOCUS6023</name>
</gene>
<dbReference type="GO" id="GO:0031417">
    <property type="term" value="C:NatC complex"/>
    <property type="evidence" value="ECO:0007669"/>
    <property type="project" value="InterPro"/>
</dbReference>
<dbReference type="EMBL" id="CAJVPL010000886">
    <property type="protein sequence ID" value="CAG8537610.1"/>
    <property type="molecule type" value="Genomic_DNA"/>
</dbReference>
<proteinExistence type="inferred from homology"/>
<dbReference type="PANTHER" id="PTHR21373:SF0">
    <property type="entry name" value="N-ALPHA-ACETYLTRANSFERASE 35, NATC AUXILIARY SUBUNIT"/>
    <property type="match status" value="1"/>
</dbReference>
<dbReference type="InterPro" id="IPR007244">
    <property type="entry name" value="Naa35_N"/>
</dbReference>
<evidence type="ECO:0000256" key="2">
    <source>
        <dbReference type="ARBA" id="ARBA00006289"/>
    </source>
</evidence>
<accession>A0A9N9FHY3</accession>
<dbReference type="AlphaFoldDB" id="A0A9N9FHY3"/>
<evidence type="ECO:0000313" key="7">
    <source>
        <dbReference type="EMBL" id="CAG8537610.1"/>
    </source>
</evidence>
<dbReference type="PANTHER" id="PTHR21373">
    <property type="entry name" value="GLUCOSE REPRESSIBLE PROTEIN MAK10"/>
    <property type="match status" value="1"/>
</dbReference>
<evidence type="ECO:0000313" key="8">
    <source>
        <dbReference type="Proteomes" id="UP000789831"/>
    </source>
</evidence>
<evidence type="ECO:0000259" key="5">
    <source>
        <dbReference type="Pfam" id="PF04112"/>
    </source>
</evidence>
<feature type="domain" description="NAA35-like N-terminal" evidence="5">
    <location>
        <begin position="83"/>
        <end position="242"/>
    </location>
</feature>
<keyword evidence="8" id="KW-1185">Reference proteome</keyword>
<dbReference type="InterPro" id="IPR057983">
    <property type="entry name" value="NAA35-like_N"/>
</dbReference>
<evidence type="ECO:0000256" key="3">
    <source>
        <dbReference type="ARBA" id="ARBA00022490"/>
    </source>
</evidence>
<organism evidence="7 8">
    <name type="scientific">Ambispora gerdemannii</name>
    <dbReference type="NCBI Taxonomy" id="144530"/>
    <lineage>
        <taxon>Eukaryota</taxon>
        <taxon>Fungi</taxon>
        <taxon>Fungi incertae sedis</taxon>
        <taxon>Mucoromycota</taxon>
        <taxon>Glomeromycotina</taxon>
        <taxon>Glomeromycetes</taxon>
        <taxon>Archaeosporales</taxon>
        <taxon>Ambisporaceae</taxon>
        <taxon>Ambispora</taxon>
    </lineage>
</organism>
<name>A0A9N9FHY3_9GLOM</name>
<dbReference type="OrthoDB" id="269405at2759"/>
<dbReference type="Pfam" id="PF25789">
    <property type="entry name" value="TPR_NAA35"/>
    <property type="match status" value="1"/>
</dbReference>
<sequence>MSLLSNSSSAGNIGKLVETVGNIEKLVETVTESISNLNLSASSQPPQPSLSQQSEQNYDNFSLPQYKDITIFLDEVTREFQIGQLVHLESFGLYDAMSSIEIMDPKMDSGMILDSDLTKKPLILNARLTPRQVLGVIDRLFICEMTWHSGHSLSQTLYTCMYLHHVLELKTELFSNEREHEETSSDVPIEFVILVLKAYILGTAKCCNFVLEEMVKGNVYEEEDFATNKFALNLYEDFPESSAVNLLDDAENWLDQKGSSWLLENEPENWEILTHALKSRLRLRKSFLLALIHLAKPRCQQYTESQKHLLTTLQILTGTNDEPGIKDTIELGVDVDGAFDPLINRKLVSQTPPRPIRLLTMQQSLEEIDNLLKNTLLICGVIEYKSADILMNFFYYNAARQPPACAYSRSLLQSTFCTENRILGKFSIFQLIKDSVTEISNPPYIYFASKPDTDKPTNGTIVDETRAKIPQLVNKFLESSIKPLTDIFRILCHNRSRQRRNMCKVLTDWDLLQEEAEHIDAELHSLIKEEPIMTEDGPSHSYYLSSWVYHRKLILLQEILFLGFELGLYGNHEFIMIYWYVDYLLGVHYQHLERMLLHITTKPSATTKESRKAKKQKALRATPPATPSITLIINRKNMITARQEICRGIYRTIAGLQKTGHMTVPRLEYDNEGIRFWQRFRMYRNLGSPTLLKYREFKENTKFENLTALDLLSASKKNYETAKTAIDHLMKMNLSESRMDLCEADFKNDLKAMFRVCIANIVGLQKMLQDPEVLTSSTRKEKKSQSSPSPSSLSNTSSTTDIATSEPKSSRTKYVDFEFKYHPWYPVISLLP</sequence>
<feature type="compositionally biased region" description="Low complexity" evidence="4">
    <location>
        <begin position="785"/>
        <end position="800"/>
    </location>
</feature>
<feature type="region of interest" description="Disordered" evidence="4">
    <location>
        <begin position="775"/>
        <end position="811"/>
    </location>
</feature>
<dbReference type="Pfam" id="PF04112">
    <property type="entry name" value="Mak10"/>
    <property type="match status" value="1"/>
</dbReference>
<comment type="caution">
    <text evidence="7">The sequence shown here is derived from an EMBL/GenBank/DDBJ whole genome shotgun (WGS) entry which is preliminary data.</text>
</comment>
<keyword evidence="3" id="KW-0963">Cytoplasm</keyword>
<evidence type="ECO:0000256" key="4">
    <source>
        <dbReference type="SAM" id="MobiDB-lite"/>
    </source>
</evidence>
<evidence type="ECO:0000256" key="1">
    <source>
        <dbReference type="ARBA" id="ARBA00004496"/>
    </source>
</evidence>